<evidence type="ECO:0000313" key="3">
    <source>
        <dbReference type="Proteomes" id="UP001500403"/>
    </source>
</evidence>
<protein>
    <submittedName>
        <fullName evidence="2">Uncharacterized protein</fullName>
    </submittedName>
</protein>
<dbReference type="EMBL" id="BAAAUD010000013">
    <property type="protein sequence ID" value="GAA2929037.1"/>
    <property type="molecule type" value="Genomic_DNA"/>
</dbReference>
<name>A0ABN3WV64_9ACTN</name>
<gene>
    <name evidence="2" type="ORF">GCM10010446_11930</name>
</gene>
<accession>A0ABN3WV64</accession>
<reference evidence="2 3" key="1">
    <citation type="journal article" date="2019" name="Int. J. Syst. Evol. Microbiol.">
        <title>The Global Catalogue of Microorganisms (GCM) 10K type strain sequencing project: providing services to taxonomists for standard genome sequencing and annotation.</title>
        <authorList>
            <consortium name="The Broad Institute Genomics Platform"/>
            <consortium name="The Broad Institute Genome Sequencing Center for Infectious Disease"/>
            <person name="Wu L."/>
            <person name="Ma J."/>
        </authorList>
    </citation>
    <scope>NUCLEOTIDE SEQUENCE [LARGE SCALE GENOMIC DNA]</scope>
    <source>
        <strain evidence="2 3">JCM 9088</strain>
    </source>
</reference>
<evidence type="ECO:0000313" key="2">
    <source>
        <dbReference type="EMBL" id="GAA2929037.1"/>
    </source>
</evidence>
<keyword evidence="3" id="KW-1185">Reference proteome</keyword>
<evidence type="ECO:0000256" key="1">
    <source>
        <dbReference type="SAM" id="MobiDB-lite"/>
    </source>
</evidence>
<organism evidence="2 3">
    <name type="scientific">Streptomyces enissocaesilis</name>
    <dbReference type="NCBI Taxonomy" id="332589"/>
    <lineage>
        <taxon>Bacteria</taxon>
        <taxon>Bacillati</taxon>
        <taxon>Actinomycetota</taxon>
        <taxon>Actinomycetes</taxon>
        <taxon>Kitasatosporales</taxon>
        <taxon>Streptomycetaceae</taxon>
        <taxon>Streptomyces</taxon>
        <taxon>Streptomyces rochei group</taxon>
    </lineage>
</organism>
<comment type="caution">
    <text evidence="2">The sequence shown here is derived from an EMBL/GenBank/DDBJ whole genome shotgun (WGS) entry which is preliminary data.</text>
</comment>
<sequence>MVMPDRAFRLTAREGRIHAWGLPCSSAVESLGKGQCRIRTGFPRNGMMTIRTLYRPVAGGPGGCRRRQDHGVPWRGPSRAAPLSNRAEQFFTHEYRTVTT</sequence>
<dbReference type="Proteomes" id="UP001500403">
    <property type="component" value="Unassembled WGS sequence"/>
</dbReference>
<proteinExistence type="predicted"/>
<feature type="region of interest" description="Disordered" evidence="1">
    <location>
        <begin position="59"/>
        <end position="79"/>
    </location>
</feature>